<proteinExistence type="predicted"/>
<feature type="domain" description="Transcription regulator PadR N-terminal" evidence="1">
    <location>
        <begin position="3"/>
        <end position="78"/>
    </location>
</feature>
<accession>A0A8J3UYG6</accession>
<dbReference type="InterPro" id="IPR005149">
    <property type="entry name" value="Tscrpt_reg_PadR_N"/>
</dbReference>
<dbReference type="PANTHER" id="PTHR33169">
    <property type="entry name" value="PADR-FAMILY TRANSCRIPTIONAL REGULATOR"/>
    <property type="match status" value="1"/>
</dbReference>
<organism evidence="2 3">
    <name type="scientific">Planotetraspora thailandica</name>
    <dbReference type="NCBI Taxonomy" id="487172"/>
    <lineage>
        <taxon>Bacteria</taxon>
        <taxon>Bacillati</taxon>
        <taxon>Actinomycetota</taxon>
        <taxon>Actinomycetes</taxon>
        <taxon>Streptosporangiales</taxon>
        <taxon>Streptosporangiaceae</taxon>
        <taxon>Planotetraspora</taxon>
    </lineage>
</organism>
<dbReference type="InterPro" id="IPR036388">
    <property type="entry name" value="WH-like_DNA-bd_sf"/>
</dbReference>
<evidence type="ECO:0000259" key="1">
    <source>
        <dbReference type="Pfam" id="PF03551"/>
    </source>
</evidence>
<dbReference type="InterPro" id="IPR052509">
    <property type="entry name" value="Metal_resp_DNA-bind_regulator"/>
</dbReference>
<dbReference type="AlphaFoldDB" id="A0A8J3UYG6"/>
<dbReference type="InterPro" id="IPR036390">
    <property type="entry name" value="WH_DNA-bd_sf"/>
</dbReference>
<dbReference type="Proteomes" id="UP000605992">
    <property type="component" value="Unassembled WGS sequence"/>
</dbReference>
<reference evidence="2" key="1">
    <citation type="submission" date="2021-01" db="EMBL/GenBank/DDBJ databases">
        <title>Whole genome shotgun sequence of Planotetraspora thailandica NBRC 104271.</title>
        <authorList>
            <person name="Komaki H."/>
            <person name="Tamura T."/>
        </authorList>
    </citation>
    <scope>NUCLEOTIDE SEQUENCE</scope>
    <source>
        <strain evidence="2">NBRC 104271</strain>
    </source>
</reference>
<dbReference type="SUPFAM" id="SSF46785">
    <property type="entry name" value="Winged helix' DNA-binding domain"/>
    <property type="match status" value="1"/>
</dbReference>
<dbReference type="Pfam" id="PF03551">
    <property type="entry name" value="PadR"/>
    <property type="match status" value="1"/>
</dbReference>
<dbReference type="EMBL" id="BOOR01000010">
    <property type="protein sequence ID" value="GII53558.1"/>
    <property type="molecule type" value="Genomic_DNA"/>
</dbReference>
<evidence type="ECO:0000313" key="3">
    <source>
        <dbReference type="Proteomes" id="UP000605992"/>
    </source>
</evidence>
<gene>
    <name evidence="2" type="ORF">Pth03_19470</name>
</gene>
<evidence type="ECO:0000313" key="2">
    <source>
        <dbReference type="EMBL" id="GII53558.1"/>
    </source>
</evidence>
<protein>
    <submittedName>
        <fullName evidence="2">PadR family transcriptional regulator</fullName>
    </submittedName>
</protein>
<dbReference type="PANTHER" id="PTHR33169:SF27">
    <property type="entry name" value="TRANSCRIPTIONAL REGULATOR PADR FAMILY PROTEIN"/>
    <property type="match status" value="1"/>
</dbReference>
<keyword evidence="3" id="KW-1185">Reference proteome</keyword>
<comment type="caution">
    <text evidence="2">The sequence shown here is derived from an EMBL/GenBank/DDBJ whole genome shotgun (WGS) entry which is preliminary data.</text>
</comment>
<dbReference type="Gene3D" id="1.10.10.10">
    <property type="entry name" value="Winged helix-like DNA-binding domain superfamily/Winged helix DNA-binding domain"/>
    <property type="match status" value="1"/>
</dbReference>
<sequence length="180" mass="20466">MALLSLVGEAPMHAYRMQQLIKERHKDDVVNVAQRNSVYQTIDRLLRDGLIAVLETSREENRPERTVYELTGAGRETLLQWMRVMLSTPAREFPEFPAALAFLPVLPPAEARAALEERLTAVEARVSALEAELGGAAKFLPRVFLVETDYQVAVLRAEAEYVRGLIEDLRTEQVTWDYRL</sequence>
<name>A0A8J3UYG6_9ACTN</name>